<dbReference type="PANTHER" id="PTHR23172">
    <property type="entry name" value="AUXILIN/CYCLIN G-ASSOCIATED KINASE-RELATED"/>
    <property type="match status" value="1"/>
</dbReference>
<feature type="compositionally biased region" description="Pro residues" evidence="1">
    <location>
        <begin position="586"/>
        <end position="612"/>
    </location>
</feature>
<dbReference type="Gene3D" id="1.25.40.10">
    <property type="entry name" value="Tetratricopeptide repeat domain"/>
    <property type="match status" value="1"/>
</dbReference>
<feature type="compositionally biased region" description="Polar residues" evidence="1">
    <location>
        <begin position="232"/>
        <end position="241"/>
    </location>
</feature>
<reference evidence="3 4" key="1">
    <citation type="journal article" date="2024" name="Front Chem Biol">
        <title>Unveiling the potential of Daldinia eschscholtzii MFLUCC 19-0629 through bioactivity and bioinformatics studies for enhanced sustainable agriculture production.</title>
        <authorList>
            <person name="Brooks S."/>
            <person name="Weaver J.A."/>
            <person name="Klomchit A."/>
            <person name="Alharthi S.A."/>
            <person name="Onlamun T."/>
            <person name="Nurani R."/>
            <person name="Vong T.K."/>
            <person name="Alberti F."/>
            <person name="Greco C."/>
        </authorList>
    </citation>
    <scope>NUCLEOTIDE SEQUENCE [LARGE SCALE GENOMIC DNA]</scope>
    <source>
        <strain evidence="3">MFLUCC 19-0629</strain>
    </source>
</reference>
<evidence type="ECO:0000313" key="3">
    <source>
        <dbReference type="EMBL" id="KAK6954144.1"/>
    </source>
</evidence>
<dbReference type="InterPro" id="IPR009060">
    <property type="entry name" value="UBA-like_sf"/>
</dbReference>
<sequence>MDDLSGLDWSSTNSSKDANKPPPMNPMNPMNPPSFYPTLRPTPSPQPSGRSTPLSTQGSGITAPKPQAGKSATDSFSGLVSFSGAKSNANLSLRERQEQLEAQKRQKEEEERQKLQSQYGGGQFWDNIAQGSTPASRTLSPSIPTPSVGGGIGSQNGQKKDDDDDLFAAFNKDTKVDNASHFPPPEQQLSGKSTPAGTAQLDLTSSSAWNQPTTSIGGGLGDDDDPFGLNQMKKQPQQQLPVNDDDDDFLGDLAKPVDEVRRKTQAAQPKPEPGRPIESSDSDSEPEAPPAGASSDPFDKAVAELVDMGFTAENARRGLTESGAGLNVQAAVGWLLDDAHRQARNKQSPAEHATERSRRDDNRSRNHGNPAWMGRDQADDLPTRRDNRSPASMDDFSKRAAAVSSSFFKTANSLWKSGQKQVQKAVADFQQEGGDPNQPKWMRSAHLDRSHAEERASQSATDEALMLESGARPERHSSRPTQSRHSEPRDQSPALPTRPRTHSPGVPKWQQAPPPPSSRDPRARLNKQDIEEQSAQAYVSPARRKKAAPQPAPPVESEPNLLFDQPSHPTSQSQPGRSAQSSTPTTKPPTRAPSKPITPRPAPPTRNIPPIPQSTLEASTRHRLEGTAHFKRGDYDAAHTSYTNSLAGIPQSHPICIVLLTNRALTALKTGSPKQAVGDADAAISIIGPSRGEGEKVTLPDGETRDMKDLYGKALSRKAEALEQMEKWTDAGNVWQQCVEAGVGGANAIAGRQRCQKALAPKPKPTPKPAQAAKPRPKPSAVSDLNPQRSSEAVQRLRQANKEAEAADDEKFALSEKVDARIASWRDGKRDNLRALLGSLDQVLWENSGWKKVGLHELVVANKVKIHYMKAIAKCHPDKLPQDASTEVKLIAATVFSTLNESWDKFKAENNL</sequence>
<feature type="compositionally biased region" description="Polar residues" evidence="1">
    <location>
        <begin position="783"/>
        <end position="793"/>
    </location>
</feature>
<dbReference type="InterPro" id="IPR015940">
    <property type="entry name" value="UBA"/>
</dbReference>
<feature type="compositionally biased region" description="Polar residues" evidence="1">
    <location>
        <begin position="567"/>
        <end position="585"/>
    </location>
</feature>
<dbReference type="AlphaFoldDB" id="A0AAX6MNS8"/>
<feature type="region of interest" description="Disordered" evidence="1">
    <location>
        <begin position="414"/>
        <end position="620"/>
    </location>
</feature>
<feature type="compositionally biased region" description="Basic and acidic residues" evidence="1">
    <location>
        <begin position="445"/>
        <end position="456"/>
    </location>
</feature>
<gene>
    <name evidence="3" type="ORF">Daesc_004106</name>
</gene>
<feature type="compositionally biased region" description="Basic and acidic residues" evidence="1">
    <location>
        <begin position="800"/>
        <end position="810"/>
    </location>
</feature>
<feature type="region of interest" description="Disordered" evidence="1">
    <location>
        <begin position="339"/>
        <end position="397"/>
    </location>
</feature>
<feature type="compositionally biased region" description="Pro residues" evidence="1">
    <location>
        <begin position="20"/>
        <end position="46"/>
    </location>
</feature>
<evidence type="ECO:0000313" key="4">
    <source>
        <dbReference type="Proteomes" id="UP001369815"/>
    </source>
</evidence>
<dbReference type="PANTHER" id="PTHR23172:SF19">
    <property type="entry name" value="J DOMAIN-CONTAINING PROTEIN"/>
    <property type="match status" value="1"/>
</dbReference>
<dbReference type="InterPro" id="IPR036869">
    <property type="entry name" value="J_dom_sf"/>
</dbReference>
<comment type="caution">
    <text evidence="3">The sequence shown here is derived from an EMBL/GenBank/DDBJ whole genome shotgun (WGS) entry which is preliminary data.</text>
</comment>
<dbReference type="GO" id="GO:0072318">
    <property type="term" value="P:clathrin coat disassembly"/>
    <property type="evidence" value="ECO:0007669"/>
    <property type="project" value="TreeGrafter"/>
</dbReference>
<feature type="compositionally biased region" description="Basic and acidic residues" evidence="1">
    <location>
        <begin position="93"/>
        <end position="114"/>
    </location>
</feature>
<keyword evidence="4" id="KW-1185">Reference proteome</keyword>
<dbReference type="GO" id="GO:0072583">
    <property type="term" value="P:clathrin-dependent endocytosis"/>
    <property type="evidence" value="ECO:0007669"/>
    <property type="project" value="TreeGrafter"/>
</dbReference>
<feature type="compositionally biased region" description="Polar residues" evidence="1">
    <location>
        <begin position="187"/>
        <end position="215"/>
    </location>
</feature>
<organism evidence="3 4">
    <name type="scientific">Daldinia eschscholtzii</name>
    <dbReference type="NCBI Taxonomy" id="292717"/>
    <lineage>
        <taxon>Eukaryota</taxon>
        <taxon>Fungi</taxon>
        <taxon>Dikarya</taxon>
        <taxon>Ascomycota</taxon>
        <taxon>Pezizomycotina</taxon>
        <taxon>Sordariomycetes</taxon>
        <taxon>Xylariomycetidae</taxon>
        <taxon>Xylariales</taxon>
        <taxon>Hypoxylaceae</taxon>
        <taxon>Daldinia</taxon>
    </lineage>
</organism>
<dbReference type="Gene3D" id="1.10.287.110">
    <property type="entry name" value="DnaJ domain"/>
    <property type="match status" value="1"/>
</dbReference>
<evidence type="ECO:0000259" key="2">
    <source>
        <dbReference type="PROSITE" id="PS50030"/>
    </source>
</evidence>
<feature type="compositionally biased region" description="Basic and acidic residues" evidence="1">
    <location>
        <begin position="352"/>
        <end position="364"/>
    </location>
</feature>
<name>A0AAX6MNS8_9PEZI</name>
<dbReference type="Pfam" id="PF22562">
    <property type="entry name" value="UBA_7"/>
    <property type="match status" value="1"/>
</dbReference>
<feature type="region of interest" description="Disordered" evidence="1">
    <location>
        <begin position="757"/>
        <end position="810"/>
    </location>
</feature>
<feature type="compositionally biased region" description="Polar residues" evidence="1">
    <location>
        <begin position="47"/>
        <end position="60"/>
    </location>
</feature>
<dbReference type="GO" id="GO:0005737">
    <property type="term" value="C:cytoplasm"/>
    <property type="evidence" value="ECO:0007669"/>
    <property type="project" value="TreeGrafter"/>
</dbReference>
<protein>
    <recommendedName>
        <fullName evidence="2">UBA domain-containing protein</fullName>
    </recommendedName>
</protein>
<feature type="compositionally biased region" description="Polar residues" evidence="1">
    <location>
        <begin position="129"/>
        <end position="142"/>
    </location>
</feature>
<feature type="domain" description="UBA" evidence="2">
    <location>
        <begin position="296"/>
        <end position="338"/>
    </location>
</feature>
<dbReference type="SUPFAM" id="SSF46565">
    <property type="entry name" value="Chaperone J-domain"/>
    <property type="match status" value="1"/>
</dbReference>
<dbReference type="GO" id="GO:0031982">
    <property type="term" value="C:vesicle"/>
    <property type="evidence" value="ECO:0007669"/>
    <property type="project" value="TreeGrafter"/>
</dbReference>
<dbReference type="FunFam" id="1.25.40.10:FF:000354">
    <property type="entry name" value="UBA domain-containing protein 7"/>
    <property type="match status" value="1"/>
</dbReference>
<evidence type="ECO:0000256" key="1">
    <source>
        <dbReference type="SAM" id="MobiDB-lite"/>
    </source>
</evidence>
<dbReference type="FunFam" id="1.10.287.110:FF:000002">
    <property type="entry name" value="putative tyrosine-protein phosphatase auxilin isoform X2"/>
    <property type="match status" value="1"/>
</dbReference>
<dbReference type="PROSITE" id="PS50030">
    <property type="entry name" value="UBA"/>
    <property type="match status" value="1"/>
</dbReference>
<dbReference type="InterPro" id="IPR011990">
    <property type="entry name" value="TPR-like_helical_dom_sf"/>
</dbReference>
<dbReference type="SUPFAM" id="SSF46934">
    <property type="entry name" value="UBA-like"/>
    <property type="match status" value="1"/>
</dbReference>
<feature type="region of interest" description="Disordered" evidence="1">
    <location>
        <begin position="1"/>
        <end position="300"/>
    </location>
</feature>
<feature type="compositionally biased region" description="Polar residues" evidence="1">
    <location>
        <begin position="70"/>
        <end position="90"/>
    </location>
</feature>
<feature type="compositionally biased region" description="Basic and acidic residues" evidence="1">
    <location>
        <begin position="519"/>
        <end position="530"/>
    </location>
</feature>
<dbReference type="GO" id="GO:0030276">
    <property type="term" value="F:clathrin binding"/>
    <property type="evidence" value="ECO:0007669"/>
    <property type="project" value="TreeGrafter"/>
</dbReference>
<dbReference type="Proteomes" id="UP001369815">
    <property type="component" value="Unassembled WGS sequence"/>
</dbReference>
<accession>A0AAX6MNS8</accession>
<dbReference type="EMBL" id="JBANMG010000004">
    <property type="protein sequence ID" value="KAK6954144.1"/>
    <property type="molecule type" value="Genomic_DNA"/>
</dbReference>
<proteinExistence type="predicted"/>
<feature type="compositionally biased region" description="Basic and acidic residues" evidence="1">
    <location>
        <begin position="376"/>
        <end position="388"/>
    </location>
</feature>
<dbReference type="SUPFAM" id="SSF48452">
    <property type="entry name" value="TPR-like"/>
    <property type="match status" value="1"/>
</dbReference>
<dbReference type="CDD" id="cd14291">
    <property type="entry name" value="UBA1_NUB1_like"/>
    <property type="match status" value="1"/>
</dbReference>
<dbReference type="Gene3D" id="1.10.8.10">
    <property type="entry name" value="DNA helicase RuvA subunit, C-terminal domain"/>
    <property type="match status" value="1"/>
</dbReference>